<reference evidence="3 4" key="1">
    <citation type="submission" date="2020-08" db="EMBL/GenBank/DDBJ databases">
        <title>Bridging the membrane lipid divide: bacteria of the FCB group superphylum have the potential to synthesize archaeal ether lipids.</title>
        <authorList>
            <person name="Villanueva L."/>
            <person name="Von Meijenfeldt F.A.B."/>
            <person name="Westbye A.B."/>
            <person name="Yadav S."/>
            <person name="Hopmans E.C."/>
            <person name="Dutilh B.E."/>
            <person name="Sinninghe Damste J.S."/>
        </authorList>
    </citation>
    <scope>NUCLEOTIDE SEQUENCE [LARGE SCALE GENOMIC DNA]</scope>
    <source>
        <strain evidence="3">NIOZ-UU36</strain>
    </source>
</reference>
<comment type="caution">
    <text evidence="3">The sequence shown here is derived from an EMBL/GenBank/DDBJ whole genome shotgun (WGS) entry which is preliminary data.</text>
</comment>
<evidence type="ECO:0000259" key="2">
    <source>
        <dbReference type="Pfam" id="PF01035"/>
    </source>
</evidence>
<dbReference type="AlphaFoldDB" id="A0A8J6TJZ6"/>
<dbReference type="EMBL" id="JACNJN010000138">
    <property type="protein sequence ID" value="MBC8336087.1"/>
    <property type="molecule type" value="Genomic_DNA"/>
</dbReference>
<organism evidence="3 4">
    <name type="scientific">Candidatus Desulfolinea nitratireducens</name>
    <dbReference type="NCBI Taxonomy" id="2841698"/>
    <lineage>
        <taxon>Bacteria</taxon>
        <taxon>Bacillati</taxon>
        <taxon>Chloroflexota</taxon>
        <taxon>Anaerolineae</taxon>
        <taxon>Anaerolineales</taxon>
        <taxon>Anaerolineales incertae sedis</taxon>
        <taxon>Candidatus Desulfolinea</taxon>
    </lineage>
</organism>
<dbReference type="InterPro" id="IPR052520">
    <property type="entry name" value="ATL_DNA_repair"/>
</dbReference>
<sequence length="132" mass="15160">MPRFTSPPSQLDYHLQVWELARQIPEGRVCSYGRIAGMIPPPNNMDPKSYLAFGPRWVGGAMAQCPDDVPWWRVVNAQGKISARPHAARQRELLEDEGVVFDEREKIDFKKYLWEGENSESSQQLSLPDDFK</sequence>
<evidence type="ECO:0000256" key="1">
    <source>
        <dbReference type="ARBA" id="ARBA00022763"/>
    </source>
</evidence>
<proteinExistence type="predicted"/>
<dbReference type="Proteomes" id="UP000614469">
    <property type="component" value="Unassembled WGS sequence"/>
</dbReference>
<dbReference type="PANTHER" id="PTHR42942">
    <property type="entry name" value="6-O-METHYLGUANINE DNA METHYLTRANSFERASE"/>
    <property type="match status" value="1"/>
</dbReference>
<dbReference type="Gene3D" id="1.10.10.10">
    <property type="entry name" value="Winged helix-like DNA-binding domain superfamily/Winged helix DNA-binding domain"/>
    <property type="match status" value="1"/>
</dbReference>
<dbReference type="CDD" id="cd06445">
    <property type="entry name" value="ATase"/>
    <property type="match status" value="1"/>
</dbReference>
<dbReference type="InterPro" id="IPR014048">
    <property type="entry name" value="MethylDNA_cys_MeTrfase_DNA-bd"/>
</dbReference>
<feature type="domain" description="Methylated-DNA-[protein]-cysteine S-methyltransferase DNA binding" evidence="2">
    <location>
        <begin position="13"/>
        <end position="99"/>
    </location>
</feature>
<evidence type="ECO:0000313" key="3">
    <source>
        <dbReference type="EMBL" id="MBC8336087.1"/>
    </source>
</evidence>
<dbReference type="PANTHER" id="PTHR42942:SF1">
    <property type="entry name" value="ALKYLTRANSFERASE-LIKE PROTEIN 1"/>
    <property type="match status" value="1"/>
</dbReference>
<evidence type="ECO:0000313" key="4">
    <source>
        <dbReference type="Proteomes" id="UP000614469"/>
    </source>
</evidence>
<dbReference type="GO" id="GO:0006281">
    <property type="term" value="P:DNA repair"/>
    <property type="evidence" value="ECO:0007669"/>
    <property type="project" value="InterPro"/>
</dbReference>
<dbReference type="GO" id="GO:0003824">
    <property type="term" value="F:catalytic activity"/>
    <property type="evidence" value="ECO:0007669"/>
    <property type="project" value="InterPro"/>
</dbReference>
<protein>
    <submittedName>
        <fullName evidence="3">MGMT family protein</fullName>
    </submittedName>
</protein>
<keyword evidence="1" id="KW-0227">DNA damage</keyword>
<name>A0A8J6TJZ6_9CHLR</name>
<dbReference type="Pfam" id="PF01035">
    <property type="entry name" value="DNA_binding_1"/>
    <property type="match status" value="1"/>
</dbReference>
<dbReference type="InterPro" id="IPR036217">
    <property type="entry name" value="MethylDNA_cys_MeTrfase_DNAb"/>
</dbReference>
<dbReference type="SUPFAM" id="SSF46767">
    <property type="entry name" value="Methylated DNA-protein cysteine methyltransferase, C-terminal domain"/>
    <property type="match status" value="1"/>
</dbReference>
<gene>
    <name evidence="3" type="ORF">H8E29_12535</name>
</gene>
<accession>A0A8J6TJZ6</accession>
<dbReference type="InterPro" id="IPR036388">
    <property type="entry name" value="WH-like_DNA-bd_sf"/>
</dbReference>